<proteinExistence type="predicted"/>
<dbReference type="GeneID" id="110231564"/>
<dbReference type="InterPro" id="IPR050283">
    <property type="entry name" value="E-box_TF_Regulators"/>
</dbReference>
<sequence length="133" mass="15426">MDIASPEILHERKKNKKKAKRRGPRLTGVSKQRRLANARERTRVHTLNANIDRLKDIIPLFPDEKPSKTETIRIAALYISHMTELLNTTEKTALDFDCCAFDDLTFPTFSFDPFSDPGELLDFFWCDPMQNEL</sequence>
<dbReference type="GO" id="GO:0046983">
    <property type="term" value="F:protein dimerization activity"/>
    <property type="evidence" value="ECO:0007669"/>
    <property type="project" value="InterPro"/>
</dbReference>
<dbReference type="Proteomes" id="UP000887567">
    <property type="component" value="Unplaced"/>
</dbReference>
<dbReference type="KEGG" id="epa:110231564"/>
<dbReference type="Pfam" id="PF00010">
    <property type="entry name" value="HLH"/>
    <property type="match status" value="1"/>
</dbReference>
<dbReference type="GO" id="GO:0000981">
    <property type="term" value="F:DNA-binding transcription factor activity, RNA polymerase II-specific"/>
    <property type="evidence" value="ECO:0007669"/>
    <property type="project" value="TreeGrafter"/>
</dbReference>
<dbReference type="EnsemblMetazoa" id="XM_021036589.2">
    <property type="protein sequence ID" value="XP_020892248.1"/>
    <property type="gene ID" value="LOC110231564"/>
</dbReference>
<organism evidence="3 4">
    <name type="scientific">Exaiptasia diaphana</name>
    <name type="common">Tropical sea anemone</name>
    <name type="synonym">Aiptasia pulchella</name>
    <dbReference type="NCBI Taxonomy" id="2652724"/>
    <lineage>
        <taxon>Eukaryota</taxon>
        <taxon>Metazoa</taxon>
        <taxon>Cnidaria</taxon>
        <taxon>Anthozoa</taxon>
        <taxon>Hexacorallia</taxon>
        <taxon>Actiniaria</taxon>
        <taxon>Aiptasiidae</taxon>
        <taxon>Exaiptasia</taxon>
    </lineage>
</organism>
<protein>
    <recommendedName>
        <fullName evidence="2">BHLH domain-containing protein</fullName>
    </recommendedName>
</protein>
<dbReference type="SMART" id="SM00353">
    <property type="entry name" value="HLH"/>
    <property type="match status" value="1"/>
</dbReference>
<dbReference type="PANTHER" id="PTHR23349:SF110">
    <property type="entry name" value="BHLH DOMAIN-CONTAINING PROTEIN"/>
    <property type="match status" value="1"/>
</dbReference>
<name>A0A913WPT0_EXADI</name>
<dbReference type="GO" id="GO:0000977">
    <property type="term" value="F:RNA polymerase II transcription regulatory region sequence-specific DNA binding"/>
    <property type="evidence" value="ECO:0007669"/>
    <property type="project" value="TreeGrafter"/>
</dbReference>
<evidence type="ECO:0000259" key="2">
    <source>
        <dbReference type="PROSITE" id="PS50888"/>
    </source>
</evidence>
<evidence type="ECO:0000313" key="3">
    <source>
        <dbReference type="EnsemblMetazoa" id="XP_020892249.1"/>
    </source>
</evidence>
<dbReference type="InterPro" id="IPR036638">
    <property type="entry name" value="HLH_DNA-bd_sf"/>
</dbReference>
<dbReference type="Gene3D" id="4.10.280.10">
    <property type="entry name" value="Helix-loop-helix DNA-binding domain"/>
    <property type="match status" value="1"/>
</dbReference>
<dbReference type="SUPFAM" id="SSF47459">
    <property type="entry name" value="HLH, helix-loop-helix DNA-binding domain"/>
    <property type="match status" value="1"/>
</dbReference>
<dbReference type="AlphaFoldDB" id="A0A913WPT0"/>
<dbReference type="PANTHER" id="PTHR23349">
    <property type="entry name" value="BASIC HELIX-LOOP-HELIX TRANSCRIPTION FACTOR, TWIST"/>
    <property type="match status" value="1"/>
</dbReference>
<dbReference type="GO" id="GO:0032502">
    <property type="term" value="P:developmental process"/>
    <property type="evidence" value="ECO:0007669"/>
    <property type="project" value="TreeGrafter"/>
</dbReference>
<feature type="compositionally biased region" description="Basic residues" evidence="1">
    <location>
        <begin position="11"/>
        <end position="24"/>
    </location>
</feature>
<accession>A0A913WPT0</accession>
<dbReference type="InterPro" id="IPR011598">
    <property type="entry name" value="bHLH_dom"/>
</dbReference>
<dbReference type="OrthoDB" id="5969565at2759"/>
<evidence type="ECO:0000313" key="4">
    <source>
        <dbReference type="Proteomes" id="UP000887567"/>
    </source>
</evidence>
<dbReference type="PROSITE" id="PS50888">
    <property type="entry name" value="BHLH"/>
    <property type="match status" value="1"/>
</dbReference>
<feature type="region of interest" description="Disordered" evidence="1">
    <location>
        <begin position="1"/>
        <end position="37"/>
    </location>
</feature>
<dbReference type="RefSeq" id="XP_020892248.1">
    <property type="nucleotide sequence ID" value="XM_021036589.2"/>
</dbReference>
<evidence type="ECO:0000256" key="1">
    <source>
        <dbReference type="SAM" id="MobiDB-lite"/>
    </source>
</evidence>
<keyword evidence="4" id="KW-1185">Reference proteome</keyword>
<feature type="domain" description="BHLH" evidence="2">
    <location>
        <begin position="31"/>
        <end position="82"/>
    </location>
</feature>
<dbReference type="RefSeq" id="XP_020892249.1">
    <property type="nucleotide sequence ID" value="XM_021036590.2"/>
</dbReference>
<dbReference type="EnsemblMetazoa" id="XM_021036590.2">
    <property type="protein sequence ID" value="XP_020892249.1"/>
    <property type="gene ID" value="LOC110231564"/>
</dbReference>
<reference evidence="3" key="1">
    <citation type="submission" date="2022-11" db="UniProtKB">
        <authorList>
            <consortium name="EnsemblMetazoa"/>
        </authorList>
    </citation>
    <scope>IDENTIFICATION</scope>
</reference>